<protein>
    <submittedName>
        <fullName evidence="1">Uncharacterized protein</fullName>
    </submittedName>
</protein>
<dbReference type="AlphaFoldDB" id="A0A132BED5"/>
<evidence type="ECO:0000313" key="1">
    <source>
        <dbReference type="EMBL" id="KUJ10037.1"/>
    </source>
</evidence>
<dbReference type="InParanoid" id="A0A132BED5"/>
<gene>
    <name evidence="1" type="ORF">LY89DRAFT_689896</name>
</gene>
<evidence type="ECO:0000313" key="2">
    <source>
        <dbReference type="Proteomes" id="UP000070700"/>
    </source>
</evidence>
<dbReference type="OrthoDB" id="62952at2759"/>
<keyword evidence="2" id="KW-1185">Reference proteome</keyword>
<accession>A0A132BED5</accession>
<dbReference type="KEGG" id="psco:LY89DRAFT_689896"/>
<sequence>MTPAPENMLASALHLASSSIGRLHSVTYFPLPSSTSHPNTHTRSLNALLTNLICRPGAIRYLPTSSSFTQQTTDELKGAHTFNTDTQTLLKSKKYIPPISTSRPLSMETQANDEEGSSISKSLGLENVYPLGLIGKLPLELRLQLYELLLVNPMLAKPESISRDKDFGALVRYDLHPAILRTCRRIHEEATPTLYSNNTFFISFAPCSSWIYDLKNMSLCPLTRYMACAYDPPRKCYPTNGTISCFGQVKKWRVLLSRAVGRLFDNEYQAAFTFSRFCSLISVTTQKSIEIILIPASQRLGEVHMDEKWYQSTNIVLRPIGLLKGVEILTFRHSKREDFDGNSPQGIITRLDRDLPSTNTLISLRSLAIGESPVESPSRLWESLIRYARVFEPNPMYAQEMDRNVLDIYLAIYRSTPNASLEKIHTPQSSFILGEHPVEIALWQARVAAESLDGIRFKQERDVVVTYLEQQFRTILAAHIRVRNYIERRQFAGMLFDAGALVPRNETESRIMSQKLYIPTALLEEYARSLVRDMAPDVYENYAVYHLDMQQCPEDFDNSERQISTKKLHEALALGDWEKSKLEFRSACDAMDKRFETVIEARHNLFSADVTGDHQCEVVVDKEVYAGSIDWEKNKVGESEVQDDEDIDF</sequence>
<dbReference type="GeneID" id="28825721"/>
<reference evidence="1 2" key="1">
    <citation type="submission" date="2015-10" db="EMBL/GenBank/DDBJ databases">
        <title>Full genome of DAOMC 229536 Phialocephala scopiformis, a fungal endophyte of spruce producing the potent anti-insectan compound rugulosin.</title>
        <authorList>
            <consortium name="DOE Joint Genome Institute"/>
            <person name="Walker A.K."/>
            <person name="Frasz S.L."/>
            <person name="Seifert K.A."/>
            <person name="Miller J.D."/>
            <person name="Mondo S.J."/>
            <person name="Labutti K."/>
            <person name="Lipzen A."/>
            <person name="Dockter R."/>
            <person name="Kennedy M."/>
            <person name="Grigoriev I.V."/>
            <person name="Spatafora J.W."/>
        </authorList>
    </citation>
    <scope>NUCLEOTIDE SEQUENCE [LARGE SCALE GENOMIC DNA]</scope>
    <source>
        <strain evidence="1 2">CBS 120377</strain>
    </source>
</reference>
<proteinExistence type="predicted"/>
<dbReference type="RefSeq" id="XP_018064392.1">
    <property type="nucleotide sequence ID" value="XM_018215995.1"/>
</dbReference>
<name>A0A132BED5_MOLSC</name>
<dbReference type="EMBL" id="KQ947430">
    <property type="protein sequence ID" value="KUJ10037.1"/>
    <property type="molecule type" value="Genomic_DNA"/>
</dbReference>
<organism evidence="1 2">
    <name type="scientific">Mollisia scopiformis</name>
    <name type="common">Conifer needle endophyte fungus</name>
    <name type="synonym">Phialocephala scopiformis</name>
    <dbReference type="NCBI Taxonomy" id="149040"/>
    <lineage>
        <taxon>Eukaryota</taxon>
        <taxon>Fungi</taxon>
        <taxon>Dikarya</taxon>
        <taxon>Ascomycota</taxon>
        <taxon>Pezizomycotina</taxon>
        <taxon>Leotiomycetes</taxon>
        <taxon>Helotiales</taxon>
        <taxon>Mollisiaceae</taxon>
        <taxon>Mollisia</taxon>
    </lineage>
</organism>
<dbReference type="Proteomes" id="UP000070700">
    <property type="component" value="Unassembled WGS sequence"/>
</dbReference>